<evidence type="ECO:0000256" key="4">
    <source>
        <dbReference type="ARBA" id="ARBA00023239"/>
    </source>
</evidence>
<dbReference type="InterPro" id="IPR029065">
    <property type="entry name" value="Enolase_C-like"/>
</dbReference>
<organism evidence="8 9">
    <name type="scientific">Sulfobacillus acidophilus</name>
    <dbReference type="NCBI Taxonomy" id="53633"/>
    <lineage>
        <taxon>Bacteria</taxon>
        <taxon>Bacillati</taxon>
        <taxon>Bacillota</taxon>
        <taxon>Clostridia</taxon>
        <taxon>Eubacteriales</taxon>
        <taxon>Clostridiales Family XVII. Incertae Sedis</taxon>
        <taxon>Sulfobacillus</taxon>
    </lineage>
</organism>
<dbReference type="InterPro" id="IPR010197">
    <property type="entry name" value="OSBS/NAAAR"/>
</dbReference>
<dbReference type="SUPFAM" id="SSF51604">
    <property type="entry name" value="Enolase C-terminal domain-like"/>
    <property type="match status" value="1"/>
</dbReference>
<feature type="domain" description="Mandelate racemase/muconate lactonizing enzyme C-terminal" evidence="7">
    <location>
        <begin position="144"/>
        <end position="237"/>
    </location>
</feature>
<dbReference type="SFLD" id="SFLDG00180">
    <property type="entry name" value="muconate_cycloisomerase"/>
    <property type="match status" value="1"/>
</dbReference>
<keyword evidence="4" id="KW-0456">Lyase</keyword>
<sequence length="387" mass="42660">MLIDRVQLDFVELPLLDPFETSVGMSTAKQTWLLTVHADGIAGYAESVADPDPHWNEETHATVYFAIKNHLLPRLWGRKISRPEDVADLFLPIRANFMAKATIEMAVWDWFARAKGLPLARLLGGEPFRTAIPVGVSIGIQPTIDDLLRAGDTFLRLGYRRLKVKIKPGLDVDRLALLREHVGPQVAIMADANSAYRLVDLPLLKALDDLNLMMLEQPLAHDDLIDHAALARSLRTPICLDESIRTPEDARKALDIQACRVINIKVGRVGGYAMARAIHDIAAKQGVPVWCGGMQETGIGRAHNLHLSTLANFRLPGDTSASNRYFAEDLVEPEFSLNPDGTLTVPDGPGIGVVPEPKRLAHYTSFHEEMTPQTPVVLVPHGIPTSF</sequence>
<accession>A0A2T2WDX2</accession>
<dbReference type="UniPathway" id="UPA00079"/>
<protein>
    <recommendedName>
        <fullName evidence="5 6">o-succinylbenzoate synthase</fullName>
        <ecNumber evidence="5 6">4.2.1.113</ecNumber>
    </recommendedName>
</protein>
<dbReference type="SUPFAM" id="SSF54826">
    <property type="entry name" value="Enolase N-terminal domain-like"/>
    <property type="match status" value="1"/>
</dbReference>
<evidence type="ECO:0000256" key="6">
    <source>
        <dbReference type="NCBIfam" id="TIGR01928"/>
    </source>
</evidence>
<evidence type="ECO:0000259" key="7">
    <source>
        <dbReference type="SMART" id="SM00922"/>
    </source>
</evidence>
<evidence type="ECO:0000256" key="1">
    <source>
        <dbReference type="ARBA" id="ARBA00001968"/>
    </source>
</evidence>
<dbReference type="GO" id="GO:0009234">
    <property type="term" value="P:menaquinone biosynthetic process"/>
    <property type="evidence" value="ECO:0007669"/>
    <property type="project" value="UniProtKB-UniRule"/>
</dbReference>
<dbReference type="EC" id="4.2.1.113" evidence="5 6"/>
<dbReference type="Proteomes" id="UP000241848">
    <property type="component" value="Unassembled WGS sequence"/>
</dbReference>
<dbReference type="GO" id="GO:0016854">
    <property type="term" value="F:racemase and epimerase activity"/>
    <property type="evidence" value="ECO:0007669"/>
    <property type="project" value="UniProtKB-ARBA"/>
</dbReference>
<evidence type="ECO:0000313" key="9">
    <source>
        <dbReference type="Proteomes" id="UP000241848"/>
    </source>
</evidence>
<dbReference type="SFLD" id="SFLDF00009">
    <property type="entry name" value="o-succinylbenzoate_synthase"/>
    <property type="match status" value="1"/>
</dbReference>
<dbReference type="PANTHER" id="PTHR48073:SF5">
    <property type="entry name" value="O-SUCCINYLBENZOATE SYNTHASE"/>
    <property type="match status" value="1"/>
</dbReference>
<comment type="caution">
    <text evidence="8">The sequence shown here is derived from an EMBL/GenBank/DDBJ whole genome shotgun (WGS) entry which is preliminary data.</text>
</comment>
<reference evidence="8 9" key="1">
    <citation type="journal article" date="2014" name="BMC Genomics">
        <title>Comparison of environmental and isolate Sulfobacillus genomes reveals diverse carbon, sulfur, nitrogen, and hydrogen metabolisms.</title>
        <authorList>
            <person name="Justice N.B."/>
            <person name="Norman A."/>
            <person name="Brown C.T."/>
            <person name="Singh A."/>
            <person name="Thomas B.C."/>
            <person name="Banfield J.F."/>
        </authorList>
    </citation>
    <scope>NUCLEOTIDE SEQUENCE [LARGE SCALE GENOMIC DNA]</scope>
    <source>
        <strain evidence="8">AMDSBA3</strain>
    </source>
</reference>
<dbReference type="SMART" id="SM00922">
    <property type="entry name" value="MR_MLE"/>
    <property type="match status" value="1"/>
</dbReference>
<comment type="cofactor">
    <cofactor evidence="1">
        <name>a divalent metal cation</name>
        <dbReference type="ChEBI" id="CHEBI:60240"/>
    </cofactor>
</comment>
<dbReference type="InterPro" id="IPR029017">
    <property type="entry name" value="Enolase-like_N"/>
</dbReference>
<evidence type="ECO:0000313" key="8">
    <source>
        <dbReference type="EMBL" id="PSR20442.1"/>
    </source>
</evidence>
<keyword evidence="2" id="KW-0479">Metal-binding</keyword>
<dbReference type="Pfam" id="PF02746">
    <property type="entry name" value="MR_MLE_N"/>
    <property type="match status" value="1"/>
</dbReference>
<dbReference type="EMBL" id="PXYV01000062">
    <property type="protein sequence ID" value="PSR20442.1"/>
    <property type="molecule type" value="Genomic_DNA"/>
</dbReference>
<dbReference type="CDD" id="cd03317">
    <property type="entry name" value="NAAAR"/>
    <property type="match status" value="1"/>
</dbReference>
<proteinExistence type="predicted"/>
<dbReference type="Pfam" id="PF13378">
    <property type="entry name" value="MR_MLE_C"/>
    <property type="match status" value="1"/>
</dbReference>
<dbReference type="SFLD" id="SFLDS00001">
    <property type="entry name" value="Enolase"/>
    <property type="match status" value="1"/>
</dbReference>
<evidence type="ECO:0000256" key="3">
    <source>
        <dbReference type="ARBA" id="ARBA00022842"/>
    </source>
</evidence>
<keyword evidence="3" id="KW-0460">Magnesium</keyword>
<gene>
    <name evidence="8" type="primary">menC</name>
    <name evidence="8" type="ORF">C7B45_14835</name>
</gene>
<dbReference type="InterPro" id="IPR013342">
    <property type="entry name" value="Mandelate_racemase_C"/>
</dbReference>
<dbReference type="GO" id="GO:0046872">
    <property type="term" value="F:metal ion binding"/>
    <property type="evidence" value="ECO:0007669"/>
    <property type="project" value="UniProtKB-KW"/>
</dbReference>
<dbReference type="Gene3D" id="3.20.20.120">
    <property type="entry name" value="Enolase-like C-terminal domain"/>
    <property type="match status" value="1"/>
</dbReference>
<dbReference type="InterPro" id="IPR036849">
    <property type="entry name" value="Enolase-like_C_sf"/>
</dbReference>
<evidence type="ECO:0000256" key="5">
    <source>
        <dbReference type="ARBA" id="ARBA00029491"/>
    </source>
</evidence>
<dbReference type="AlphaFoldDB" id="A0A2T2WDX2"/>
<dbReference type="GO" id="GO:0043748">
    <property type="term" value="F:O-succinylbenzoate synthase activity"/>
    <property type="evidence" value="ECO:0007669"/>
    <property type="project" value="UniProtKB-EC"/>
</dbReference>
<dbReference type="NCBIfam" id="TIGR01928">
    <property type="entry name" value="menC_lowGC_arch"/>
    <property type="match status" value="1"/>
</dbReference>
<dbReference type="UniPathway" id="UPA01057">
    <property type="reaction ID" value="UER00165"/>
</dbReference>
<dbReference type="PANTHER" id="PTHR48073">
    <property type="entry name" value="O-SUCCINYLBENZOATE SYNTHASE-RELATED"/>
    <property type="match status" value="1"/>
</dbReference>
<dbReference type="Gene3D" id="3.30.390.10">
    <property type="entry name" value="Enolase-like, N-terminal domain"/>
    <property type="match status" value="1"/>
</dbReference>
<evidence type="ECO:0000256" key="2">
    <source>
        <dbReference type="ARBA" id="ARBA00022723"/>
    </source>
</evidence>
<name>A0A2T2WDX2_9FIRM</name>
<dbReference type="InterPro" id="IPR013341">
    <property type="entry name" value="Mandelate_racemase_N_dom"/>
</dbReference>